<comment type="caution">
    <text evidence="1">The sequence shown here is derived from an EMBL/GenBank/DDBJ whole genome shotgun (WGS) entry which is preliminary data.</text>
</comment>
<dbReference type="EMBL" id="CM020619">
    <property type="protein sequence ID" value="KAK1865127.1"/>
    <property type="molecule type" value="Genomic_DNA"/>
</dbReference>
<protein>
    <submittedName>
        <fullName evidence="1">Uncharacterized protein</fullName>
    </submittedName>
</protein>
<name>A0ACC3C4N7_PYRYE</name>
<evidence type="ECO:0000313" key="1">
    <source>
        <dbReference type="EMBL" id="KAK1865127.1"/>
    </source>
</evidence>
<evidence type="ECO:0000313" key="2">
    <source>
        <dbReference type="Proteomes" id="UP000798662"/>
    </source>
</evidence>
<gene>
    <name evidence="1" type="ORF">I4F81_007662</name>
</gene>
<dbReference type="Proteomes" id="UP000798662">
    <property type="component" value="Chromosome 2"/>
</dbReference>
<organism evidence="1 2">
    <name type="scientific">Pyropia yezoensis</name>
    <name type="common">Susabi-nori</name>
    <name type="synonym">Porphyra yezoensis</name>
    <dbReference type="NCBI Taxonomy" id="2788"/>
    <lineage>
        <taxon>Eukaryota</taxon>
        <taxon>Rhodophyta</taxon>
        <taxon>Bangiophyceae</taxon>
        <taxon>Bangiales</taxon>
        <taxon>Bangiaceae</taxon>
        <taxon>Pyropia</taxon>
    </lineage>
</organism>
<keyword evidence="2" id="KW-1185">Reference proteome</keyword>
<accession>A0ACC3C4N7</accession>
<proteinExistence type="predicted"/>
<reference evidence="1" key="1">
    <citation type="submission" date="2019-11" db="EMBL/GenBank/DDBJ databases">
        <title>Nori genome reveals adaptations in red seaweeds to the harsh intertidal environment.</title>
        <authorList>
            <person name="Wang D."/>
            <person name="Mao Y."/>
        </authorList>
    </citation>
    <scope>NUCLEOTIDE SEQUENCE</scope>
    <source>
        <tissue evidence="1">Gametophyte</tissue>
    </source>
</reference>
<sequence>MHNILSGDAKRFYLDKVQSYATSFSQAVDMVSTEYSSIVRQNRVKNYLVGYRMSTLLSDGVTEAAVPEQTCKTITKLAPHGVAAGHVKRTAAPSRSSGADPLSIMGCFNCDGAGHTMKDCPRPIDASKASQRRLEYYSKKDSGKASAATVLFQLCNQLDAMLIGERTSEAEDEDGGSGGCDEDDRQLFDALLASHGGAPKAGAADTDTTADFALEE</sequence>